<dbReference type="RefSeq" id="WP_190184459.1">
    <property type="nucleotide sequence ID" value="NZ_BMVP01000004.1"/>
</dbReference>
<dbReference type="PANTHER" id="PTHR47197">
    <property type="entry name" value="PROTEIN NIRF"/>
    <property type="match status" value="1"/>
</dbReference>
<reference evidence="2" key="1">
    <citation type="journal article" date="2019" name="Int. J. Syst. Evol. Microbiol.">
        <title>The Global Catalogue of Microorganisms (GCM) 10K type strain sequencing project: providing services to taxonomists for standard genome sequencing and annotation.</title>
        <authorList>
            <consortium name="The Broad Institute Genomics Platform"/>
            <consortium name="The Broad Institute Genome Sequencing Center for Infectious Disease"/>
            <person name="Wu L."/>
            <person name="Ma J."/>
        </authorList>
    </citation>
    <scope>NUCLEOTIDE SEQUENCE [LARGE SCALE GENOMIC DNA]</scope>
    <source>
        <strain evidence="2">JCM 4738</strain>
    </source>
</reference>
<proteinExistence type="predicted"/>
<evidence type="ECO:0000313" key="1">
    <source>
        <dbReference type="EMBL" id="GHB56575.1"/>
    </source>
</evidence>
<dbReference type="EMBL" id="BMVP01000004">
    <property type="protein sequence ID" value="GHB56575.1"/>
    <property type="molecule type" value="Genomic_DNA"/>
</dbReference>
<sequence length="343" mass="36069">MTRNTNDVLAVASQSGPTVTFFDAVDLRRLDVLEVPSEPHELCFDPVRRRLYATITYRSGYYHAHAGRAHELVVIDPDRRRILDVVDLAPERAPHGIALDPSGGLLWVSVEAHGAEEGALVALDADSLKPVRRLPVGAPGPHWFTLTPDGSRAYSANKEAPFLSVVDIASGAPAGRIEVPGSEGIAASRDGRYVYAAAPKGDFTITRPVPDAGVRVIDTATGAVVRTHRTDGPVFPVHVTATDLVLAGELRMRAGGAAPGEQAPGLLHVYGRDGGELGRVEVGAFPLTITSSPDGRYGYAAAVSSSTVTVVDLPRLEAVATLHVDRAGEPGAHGLAYIPSPAA</sequence>
<dbReference type="PANTHER" id="PTHR47197:SF3">
    <property type="entry name" value="DIHYDRO-HEME D1 DEHYDROGENASE"/>
    <property type="match status" value="1"/>
</dbReference>
<accession>A0ABQ3EWS6</accession>
<comment type="caution">
    <text evidence="1">The sequence shown here is derived from an EMBL/GenBank/DDBJ whole genome shotgun (WGS) entry which is preliminary data.</text>
</comment>
<dbReference type="InterPro" id="IPR015943">
    <property type="entry name" value="WD40/YVTN_repeat-like_dom_sf"/>
</dbReference>
<organism evidence="1 2">
    <name type="scientific">Streptomyces cirratus</name>
    <dbReference type="NCBI Taxonomy" id="68187"/>
    <lineage>
        <taxon>Bacteria</taxon>
        <taxon>Bacillati</taxon>
        <taxon>Actinomycetota</taxon>
        <taxon>Actinomycetes</taxon>
        <taxon>Kitasatosporales</taxon>
        <taxon>Streptomycetaceae</taxon>
        <taxon>Streptomyces</taxon>
    </lineage>
</organism>
<dbReference type="Proteomes" id="UP000642673">
    <property type="component" value="Unassembled WGS sequence"/>
</dbReference>
<dbReference type="SUPFAM" id="SSF50974">
    <property type="entry name" value="Nitrous oxide reductase, N-terminal domain"/>
    <property type="match status" value="1"/>
</dbReference>
<dbReference type="InterPro" id="IPR051200">
    <property type="entry name" value="Host-pathogen_enzymatic-act"/>
</dbReference>
<evidence type="ECO:0000313" key="2">
    <source>
        <dbReference type="Proteomes" id="UP000642673"/>
    </source>
</evidence>
<name>A0ABQ3EWS6_9ACTN</name>
<dbReference type="Gene3D" id="2.130.10.10">
    <property type="entry name" value="YVTN repeat-like/Quinoprotein amine dehydrogenase"/>
    <property type="match status" value="2"/>
</dbReference>
<gene>
    <name evidence="1" type="ORF">GCM10010347_28330</name>
</gene>
<protein>
    <submittedName>
        <fullName evidence="1">Surface layer protein</fullName>
    </submittedName>
</protein>
<dbReference type="InterPro" id="IPR011045">
    <property type="entry name" value="N2O_reductase_N"/>
</dbReference>
<keyword evidence="2" id="KW-1185">Reference proteome</keyword>